<dbReference type="SMART" id="SM00465">
    <property type="entry name" value="GIYc"/>
    <property type="match status" value="1"/>
</dbReference>
<dbReference type="Gene3D" id="3.40.1440.10">
    <property type="entry name" value="GIY-YIG endonuclease"/>
    <property type="match status" value="1"/>
</dbReference>
<dbReference type="Proteomes" id="UP000245489">
    <property type="component" value="Unassembled WGS sequence"/>
</dbReference>
<dbReference type="AlphaFoldDB" id="A0A316DIX2"/>
<reference evidence="2 3" key="1">
    <citation type="submission" date="2018-05" db="EMBL/GenBank/DDBJ databases">
        <title>Genomic Encyclopedia of Archaeal and Bacterial Type Strains, Phase II (KMG-II): from individual species to whole genera.</title>
        <authorList>
            <person name="Goeker M."/>
        </authorList>
    </citation>
    <scope>NUCLEOTIDE SEQUENCE [LARGE SCALE GENOMIC DNA]</scope>
    <source>
        <strain evidence="2 3">DSM 22214</strain>
    </source>
</reference>
<evidence type="ECO:0000313" key="3">
    <source>
        <dbReference type="Proteomes" id="UP000245489"/>
    </source>
</evidence>
<dbReference type="Pfam" id="PF01541">
    <property type="entry name" value="GIY-YIG"/>
    <property type="match status" value="1"/>
</dbReference>
<accession>A0A316DIX2</accession>
<dbReference type="OrthoDB" id="1494647at2"/>
<sequence>MSLYTPSITNQQILDDPKQRWKTICLDYRIWENPTQMIETFNPNWLEIPFQQSNISKMPNTQGIYMFILKPSNANLVNNQNRHILYIGQTKNLQKRFGQYFHYEHSDLPSDQLKRIMVLLWKEKLSFHYFETNNVTKEDLTTLEFDLIDMIIPPMNDRFRADSVKQHVKLYSPR</sequence>
<evidence type="ECO:0000259" key="1">
    <source>
        <dbReference type="PROSITE" id="PS50164"/>
    </source>
</evidence>
<gene>
    <name evidence="2" type="ORF">LV89_04475</name>
</gene>
<feature type="domain" description="GIY-YIG" evidence="1">
    <location>
        <begin position="60"/>
        <end position="157"/>
    </location>
</feature>
<comment type="caution">
    <text evidence="2">The sequence shown here is derived from an EMBL/GenBank/DDBJ whole genome shotgun (WGS) entry which is preliminary data.</text>
</comment>
<dbReference type="RefSeq" id="WP_109745126.1">
    <property type="nucleotide sequence ID" value="NZ_QGGO01000037.1"/>
</dbReference>
<proteinExistence type="predicted"/>
<dbReference type="InterPro" id="IPR000305">
    <property type="entry name" value="GIY-YIG_endonuc"/>
</dbReference>
<evidence type="ECO:0000313" key="2">
    <source>
        <dbReference type="EMBL" id="PWK17189.1"/>
    </source>
</evidence>
<dbReference type="SUPFAM" id="SSF82771">
    <property type="entry name" value="GIY-YIG endonuclease"/>
    <property type="match status" value="1"/>
</dbReference>
<keyword evidence="3" id="KW-1185">Reference proteome</keyword>
<dbReference type="InterPro" id="IPR035901">
    <property type="entry name" value="GIY-YIG_endonuc_sf"/>
</dbReference>
<dbReference type="EMBL" id="QGGO01000037">
    <property type="protein sequence ID" value="PWK17189.1"/>
    <property type="molecule type" value="Genomic_DNA"/>
</dbReference>
<name>A0A316DIX2_9BACT</name>
<organism evidence="2 3">
    <name type="scientific">Arcicella aurantiaca</name>
    <dbReference type="NCBI Taxonomy" id="591202"/>
    <lineage>
        <taxon>Bacteria</taxon>
        <taxon>Pseudomonadati</taxon>
        <taxon>Bacteroidota</taxon>
        <taxon>Cytophagia</taxon>
        <taxon>Cytophagales</taxon>
        <taxon>Flectobacillaceae</taxon>
        <taxon>Arcicella</taxon>
    </lineage>
</organism>
<protein>
    <submittedName>
        <fullName evidence="2">GIY-YIG catalytic domain-containing protein</fullName>
    </submittedName>
</protein>
<dbReference type="PROSITE" id="PS50164">
    <property type="entry name" value="GIY_YIG"/>
    <property type="match status" value="1"/>
</dbReference>
<dbReference type="CDD" id="cd00719">
    <property type="entry name" value="GIY-YIG_SF"/>
    <property type="match status" value="1"/>
</dbReference>